<sequence length="594" mass="69218">MPDPASLPPELFGMILHEVIRQNRDNHGSPEKRFDPALLPLEIPSKDLDAAVRRLPDARSEERQLSDLCRVGKQWRDLVQPTLYETFTYRGERQSLRNLWLYLRTILSRPELASCVKHLEIRAWGCWVIPSDVEKPENQLTLSQAERVVLKAAIGDAGFNEKDEFNMFWAIEKNADRTPLMAILLTRLPNVESIQAHVPAWCYYLSEIFKKAIEKEEGTTNRSPRYRAFQKLSRAEFFCEGYHCNDTGHPWERYYDLNLDYLWPVFYLPQLKVLGLYDLNPRGAAAIFDKNARQISPVVDLTIVLDHPLSEENDDLWTLLDLPETLDTLRLSVMKTLETDPVTTLKRKLWPSLDRFKDQLFHLDLHEHVNEFWCPPPIGAFGEEEEEQDDYDDDDDDSYDSYQEEKEKVEKKPVYCCPLRSFLSLKHLAVVPDLLLGDQYKHQKLTTGYLRAHLPNRLTKLTLYRSYFANFLYHDWDTSLEVYVRRHEDEGGPMDMILINERFVDSEGSSMFTPYGSFEKTEKACQEQGTVFQTSAEAEHELENGGRLTKVYTDAENIRGHFEYMTTLHRDPRAYSWSSTEQGYGAMTWSTICI</sequence>
<accession>A0A443HL07</accession>
<organism evidence="2 3">
    <name type="scientific">Byssochlamys spectabilis</name>
    <name type="common">Paecilomyces variotii</name>
    <dbReference type="NCBI Taxonomy" id="264951"/>
    <lineage>
        <taxon>Eukaryota</taxon>
        <taxon>Fungi</taxon>
        <taxon>Dikarya</taxon>
        <taxon>Ascomycota</taxon>
        <taxon>Pezizomycotina</taxon>
        <taxon>Eurotiomycetes</taxon>
        <taxon>Eurotiomycetidae</taxon>
        <taxon>Eurotiales</taxon>
        <taxon>Thermoascaceae</taxon>
        <taxon>Paecilomyces</taxon>
    </lineage>
</organism>
<gene>
    <name evidence="2" type="ORF">C8Q69DRAFT_479453</name>
</gene>
<dbReference type="Proteomes" id="UP000283841">
    <property type="component" value="Unassembled WGS sequence"/>
</dbReference>
<evidence type="ECO:0000313" key="3">
    <source>
        <dbReference type="Proteomes" id="UP000283841"/>
    </source>
</evidence>
<dbReference type="RefSeq" id="XP_028482142.1">
    <property type="nucleotide sequence ID" value="XM_028631442.1"/>
</dbReference>
<dbReference type="VEuPathDB" id="FungiDB:C8Q69DRAFT_479453"/>
<protein>
    <submittedName>
        <fullName evidence="2">Uncharacterized protein</fullName>
    </submittedName>
</protein>
<feature type="compositionally biased region" description="Acidic residues" evidence="1">
    <location>
        <begin position="383"/>
        <end position="399"/>
    </location>
</feature>
<keyword evidence="3" id="KW-1185">Reference proteome</keyword>
<comment type="caution">
    <text evidence="2">The sequence shown here is derived from an EMBL/GenBank/DDBJ whole genome shotgun (WGS) entry which is preliminary data.</text>
</comment>
<proteinExistence type="predicted"/>
<dbReference type="AlphaFoldDB" id="A0A443HL07"/>
<dbReference type="GeneID" id="39600719"/>
<name>A0A443HL07_BYSSP</name>
<reference evidence="2 3" key="1">
    <citation type="journal article" date="2018" name="Front. Microbiol.">
        <title>Genomic and genetic insights into a cosmopolitan fungus, Paecilomyces variotii (Eurotiales).</title>
        <authorList>
            <person name="Urquhart A.S."/>
            <person name="Mondo S.J."/>
            <person name="Makela M.R."/>
            <person name="Hane J.K."/>
            <person name="Wiebenga A."/>
            <person name="He G."/>
            <person name="Mihaltcheva S."/>
            <person name="Pangilinan J."/>
            <person name="Lipzen A."/>
            <person name="Barry K."/>
            <person name="de Vries R.P."/>
            <person name="Grigoriev I.V."/>
            <person name="Idnurm A."/>
        </authorList>
    </citation>
    <scope>NUCLEOTIDE SEQUENCE [LARGE SCALE GENOMIC DNA]</scope>
    <source>
        <strain evidence="2 3">CBS 101075</strain>
    </source>
</reference>
<dbReference type="STRING" id="264951.A0A443HL07"/>
<dbReference type="EMBL" id="RCNU01000013">
    <property type="protein sequence ID" value="RWQ92497.1"/>
    <property type="molecule type" value="Genomic_DNA"/>
</dbReference>
<evidence type="ECO:0000256" key="1">
    <source>
        <dbReference type="SAM" id="MobiDB-lite"/>
    </source>
</evidence>
<evidence type="ECO:0000313" key="2">
    <source>
        <dbReference type="EMBL" id="RWQ92497.1"/>
    </source>
</evidence>
<feature type="region of interest" description="Disordered" evidence="1">
    <location>
        <begin position="383"/>
        <end position="406"/>
    </location>
</feature>